<dbReference type="EMBL" id="JAPFFF010000059">
    <property type="protein sequence ID" value="KAK8837433.1"/>
    <property type="molecule type" value="Genomic_DNA"/>
</dbReference>
<dbReference type="PANTHER" id="PTHR24072">
    <property type="entry name" value="RHO FAMILY GTPASE"/>
    <property type="match status" value="1"/>
</dbReference>
<dbReference type="InterPro" id="IPR027417">
    <property type="entry name" value="P-loop_NTPase"/>
</dbReference>
<dbReference type="Gene3D" id="3.40.50.300">
    <property type="entry name" value="P-loop containing nucleotide triphosphate hydrolases"/>
    <property type="match status" value="1"/>
</dbReference>
<dbReference type="InterPro" id="IPR001806">
    <property type="entry name" value="Small_GTPase"/>
</dbReference>
<evidence type="ECO:0000256" key="2">
    <source>
        <dbReference type="ARBA" id="ARBA00023134"/>
    </source>
</evidence>
<organism evidence="3 5">
    <name type="scientific">Tritrichomonas musculus</name>
    <dbReference type="NCBI Taxonomy" id="1915356"/>
    <lineage>
        <taxon>Eukaryota</taxon>
        <taxon>Metamonada</taxon>
        <taxon>Parabasalia</taxon>
        <taxon>Tritrichomonadida</taxon>
        <taxon>Tritrichomonadidae</taxon>
        <taxon>Tritrichomonas</taxon>
    </lineage>
</organism>
<evidence type="ECO:0000313" key="5">
    <source>
        <dbReference type="Proteomes" id="UP001470230"/>
    </source>
</evidence>
<comment type="caution">
    <text evidence="3">The sequence shown here is derived from an EMBL/GenBank/DDBJ whole genome shotgun (WGS) entry which is preliminary data.</text>
</comment>
<evidence type="ECO:0000313" key="4">
    <source>
        <dbReference type="EMBL" id="KAK8837433.1"/>
    </source>
</evidence>
<dbReference type="Proteomes" id="UP001470230">
    <property type="component" value="Unassembled WGS sequence"/>
</dbReference>
<sequence length="79" mass="9334">MSLLKELSPFFAFKGDPYNEEYQPTIFKNFHEIHAYEGKRYNIHLWDTMGQYSKLRPLSYVKANVILILFAFDGPDSLK</sequence>
<dbReference type="EMBL" id="JAPFFF010000347">
    <property type="protein sequence ID" value="KAK8834646.1"/>
    <property type="molecule type" value="Genomic_DNA"/>
</dbReference>
<keyword evidence="2" id="KW-0342">GTP-binding</keyword>
<proteinExistence type="predicted"/>
<keyword evidence="5" id="KW-1185">Reference proteome</keyword>
<dbReference type="SUPFAM" id="SSF52540">
    <property type="entry name" value="P-loop containing nucleoside triphosphate hydrolases"/>
    <property type="match status" value="1"/>
</dbReference>
<evidence type="ECO:0000313" key="3">
    <source>
        <dbReference type="EMBL" id="KAK8834646.1"/>
    </source>
</evidence>
<dbReference type="Pfam" id="PF00071">
    <property type="entry name" value="Ras"/>
    <property type="match status" value="1"/>
</dbReference>
<gene>
    <name evidence="3" type="ORF">M9Y10_026552</name>
    <name evidence="4" type="ORF">M9Y10_036428</name>
</gene>
<protein>
    <submittedName>
        <fullName evidence="3">Uncharacterized protein</fullName>
    </submittedName>
</protein>
<name>A0ABR2GLS9_9EUKA</name>
<keyword evidence="1" id="KW-0547">Nucleotide-binding</keyword>
<evidence type="ECO:0000256" key="1">
    <source>
        <dbReference type="ARBA" id="ARBA00022741"/>
    </source>
</evidence>
<dbReference type="InterPro" id="IPR003578">
    <property type="entry name" value="Small_GTPase_Rho"/>
</dbReference>
<accession>A0ABR2GLS9</accession>
<reference evidence="3 5" key="1">
    <citation type="submission" date="2024-04" db="EMBL/GenBank/DDBJ databases">
        <title>Tritrichomonas musculus Genome.</title>
        <authorList>
            <person name="Alves-Ferreira E."/>
            <person name="Grigg M."/>
            <person name="Lorenzi H."/>
            <person name="Galac M."/>
        </authorList>
    </citation>
    <scope>NUCLEOTIDE SEQUENCE [LARGE SCALE GENOMIC DNA]</scope>
    <source>
        <strain evidence="3 5">EAF2021</strain>
    </source>
</reference>